<sequence>MGYPIVTVESFNSTALKITQKRYKANPKALEPKKYQHPSYGFKWNVPIWYQEGQQEVKLVWLKRVYLNEKNYFYEILRARRQSYRRFARGVHQQRSTSELQEYLPWSEAIFSLEEVVGKFGNEPESKFAKHYARSLLKTMYDQIDFSYISKHYKDDGLFFEILAAPLRANTYCYGVKEGGHSAFEKVMELYRTENVQLESGHLLRALGCHNDVTSLKTLLLLALDRNTSVIRLQDVVAVFRYVSNNPIGQEFMFNFLIERWSDIYKSLSTEHSIVVGVISACSVGIRSEQQVEQLKQLQRNGLHADEFGEFDKIIEKTEEKLNWIKKHFRKLADFFENQTTSR</sequence>
<dbReference type="GO" id="GO:0043171">
    <property type="term" value="P:peptide catabolic process"/>
    <property type="evidence" value="ECO:0007669"/>
    <property type="project" value="TreeGrafter"/>
</dbReference>
<dbReference type="AlphaFoldDB" id="A0A0K0DGG8"/>
<dbReference type="GO" id="GO:0005615">
    <property type="term" value="C:extracellular space"/>
    <property type="evidence" value="ECO:0007669"/>
    <property type="project" value="TreeGrafter"/>
</dbReference>
<dbReference type="PANTHER" id="PTHR11533">
    <property type="entry name" value="PROTEASE M1 ZINC METALLOPROTEASE"/>
    <property type="match status" value="1"/>
</dbReference>
<reference evidence="3" key="1">
    <citation type="submission" date="2012-09" db="EMBL/GenBank/DDBJ databases">
        <authorList>
            <person name="Martin A.A."/>
        </authorList>
    </citation>
    <scope>NUCLEOTIDE SEQUENCE</scope>
</reference>
<dbReference type="InterPro" id="IPR024571">
    <property type="entry name" value="ERAP1-like_C_dom"/>
</dbReference>
<dbReference type="STRING" id="6313.A0A0K0DGG8"/>
<dbReference type="InterPro" id="IPR050344">
    <property type="entry name" value="Peptidase_M1_aminopeptidases"/>
</dbReference>
<comment type="similarity">
    <text evidence="1">Belongs to the peptidase M1 family.</text>
</comment>
<evidence type="ECO:0000313" key="4">
    <source>
        <dbReference type="WBParaSite" id="ACAC_0001018701-mRNA-1"/>
    </source>
</evidence>
<dbReference type="PANTHER" id="PTHR11533:SF301">
    <property type="entry name" value="AMINOPEPTIDASE"/>
    <property type="match status" value="1"/>
</dbReference>
<evidence type="ECO:0000313" key="3">
    <source>
        <dbReference type="Proteomes" id="UP000035642"/>
    </source>
</evidence>
<dbReference type="Gene3D" id="2.60.40.1910">
    <property type="match status" value="1"/>
</dbReference>
<dbReference type="GO" id="GO:0070006">
    <property type="term" value="F:metalloaminopeptidase activity"/>
    <property type="evidence" value="ECO:0007669"/>
    <property type="project" value="TreeGrafter"/>
</dbReference>
<dbReference type="WBParaSite" id="ACAC_0001018701-mRNA-1">
    <property type="protein sequence ID" value="ACAC_0001018701-mRNA-1"/>
    <property type="gene ID" value="ACAC_0001018701"/>
</dbReference>
<dbReference type="Proteomes" id="UP000035642">
    <property type="component" value="Unassembled WGS sequence"/>
</dbReference>
<accession>A0A0K0DGG8</accession>
<dbReference type="Gene3D" id="1.25.50.20">
    <property type="match status" value="2"/>
</dbReference>
<dbReference type="GO" id="GO:0005737">
    <property type="term" value="C:cytoplasm"/>
    <property type="evidence" value="ECO:0007669"/>
    <property type="project" value="TreeGrafter"/>
</dbReference>
<feature type="domain" description="ERAP1-like C-terminal" evidence="2">
    <location>
        <begin position="163"/>
        <end position="299"/>
    </location>
</feature>
<organism evidence="3 4">
    <name type="scientific">Angiostrongylus cantonensis</name>
    <name type="common">Rat lungworm</name>
    <dbReference type="NCBI Taxonomy" id="6313"/>
    <lineage>
        <taxon>Eukaryota</taxon>
        <taxon>Metazoa</taxon>
        <taxon>Ecdysozoa</taxon>
        <taxon>Nematoda</taxon>
        <taxon>Chromadorea</taxon>
        <taxon>Rhabditida</taxon>
        <taxon>Rhabditina</taxon>
        <taxon>Rhabditomorpha</taxon>
        <taxon>Strongyloidea</taxon>
        <taxon>Metastrongylidae</taxon>
        <taxon>Angiostrongylus</taxon>
    </lineage>
</organism>
<reference evidence="4" key="2">
    <citation type="submission" date="2017-02" db="UniProtKB">
        <authorList>
            <consortium name="WormBaseParasite"/>
        </authorList>
    </citation>
    <scope>IDENTIFICATION</scope>
</reference>
<proteinExistence type="inferred from homology"/>
<evidence type="ECO:0000259" key="2">
    <source>
        <dbReference type="Pfam" id="PF11838"/>
    </source>
</evidence>
<dbReference type="GO" id="GO:0006508">
    <property type="term" value="P:proteolysis"/>
    <property type="evidence" value="ECO:0007669"/>
    <property type="project" value="TreeGrafter"/>
</dbReference>
<name>A0A0K0DGG8_ANGCA</name>
<dbReference type="GO" id="GO:0042277">
    <property type="term" value="F:peptide binding"/>
    <property type="evidence" value="ECO:0007669"/>
    <property type="project" value="TreeGrafter"/>
</dbReference>
<protein>
    <submittedName>
        <fullName evidence="4">ERAP1_C domain-containing protein</fullName>
    </submittedName>
</protein>
<evidence type="ECO:0000256" key="1">
    <source>
        <dbReference type="ARBA" id="ARBA00010136"/>
    </source>
</evidence>
<dbReference type="Pfam" id="PF11838">
    <property type="entry name" value="ERAP1_C"/>
    <property type="match status" value="1"/>
</dbReference>
<dbReference type="GO" id="GO:0008270">
    <property type="term" value="F:zinc ion binding"/>
    <property type="evidence" value="ECO:0007669"/>
    <property type="project" value="TreeGrafter"/>
</dbReference>
<dbReference type="GO" id="GO:0016020">
    <property type="term" value="C:membrane"/>
    <property type="evidence" value="ECO:0007669"/>
    <property type="project" value="TreeGrafter"/>
</dbReference>
<keyword evidence="3" id="KW-1185">Reference proteome</keyword>